<reference evidence="2 3" key="1">
    <citation type="journal article" date="2016" name="Genome Announc.">
        <title>Draft Whole-Genome Sequence of Trichoderma gamsii T6085, a Promising Biocontrol Agent of Fusarium Head Blight on Wheat.</title>
        <authorList>
            <person name="Baroncelli R."/>
            <person name="Zapparata A."/>
            <person name="Piaggeschi G."/>
            <person name="Sarrocco S."/>
            <person name="Vannacci G."/>
        </authorList>
    </citation>
    <scope>NUCLEOTIDE SEQUENCE [LARGE SCALE GENOMIC DNA]</scope>
    <source>
        <strain evidence="2 3">T6085</strain>
    </source>
</reference>
<name>A0A2P5A3I2_9HYPO</name>
<evidence type="ECO:0000313" key="3">
    <source>
        <dbReference type="Proteomes" id="UP000054821"/>
    </source>
</evidence>
<proteinExistence type="predicted"/>
<evidence type="ECO:0000313" key="2">
    <source>
        <dbReference type="EMBL" id="PON31108.1"/>
    </source>
</evidence>
<evidence type="ECO:0000256" key="1">
    <source>
        <dbReference type="SAM" id="MobiDB-lite"/>
    </source>
</evidence>
<organism evidence="2 3">
    <name type="scientific">Trichoderma gamsii</name>
    <dbReference type="NCBI Taxonomy" id="398673"/>
    <lineage>
        <taxon>Eukaryota</taxon>
        <taxon>Fungi</taxon>
        <taxon>Dikarya</taxon>
        <taxon>Ascomycota</taxon>
        <taxon>Pezizomycotina</taxon>
        <taxon>Sordariomycetes</taxon>
        <taxon>Hypocreomycetidae</taxon>
        <taxon>Hypocreales</taxon>
        <taxon>Hypocreaceae</taxon>
        <taxon>Trichoderma</taxon>
    </lineage>
</organism>
<comment type="caution">
    <text evidence="2">The sequence shown here is derived from an EMBL/GenBank/DDBJ whole genome shotgun (WGS) entry which is preliminary data.</text>
</comment>
<keyword evidence="3" id="KW-1185">Reference proteome</keyword>
<dbReference type="AlphaFoldDB" id="A0A2P5A3I2"/>
<gene>
    <name evidence="2" type="ORF">TGAM01_v200528</name>
</gene>
<dbReference type="GeneID" id="29986189"/>
<dbReference type="Proteomes" id="UP000054821">
    <property type="component" value="Unassembled WGS sequence"/>
</dbReference>
<protein>
    <submittedName>
        <fullName evidence="2">Uncharacterized protein</fullName>
    </submittedName>
</protein>
<feature type="region of interest" description="Disordered" evidence="1">
    <location>
        <begin position="46"/>
        <end position="137"/>
    </location>
</feature>
<dbReference type="EMBL" id="JPDN02000001">
    <property type="protein sequence ID" value="PON31108.1"/>
    <property type="molecule type" value="Genomic_DNA"/>
</dbReference>
<accession>A0A2P5A3I2</accession>
<sequence length="194" mass="21606">MSQAVGENTRIRGRAGLAAIREAVSNKAEVGRALDMVAEVKVIEAREMYGKESRSARDEEWEAEQRRNQVAFWARESTRGHDRASSQGVGGQGSQDGQNPDDRVSSLHENGDGGVDARPPPSNASKRKYKRTREDAEVAQVSCHKKETRSDVEHRKAAVLFRATSRRQHAEDTRLGYQSEDGLIRSFFASFDGF</sequence>
<dbReference type="RefSeq" id="XP_018660587.1">
    <property type="nucleotide sequence ID" value="XM_018806106.1"/>
</dbReference>
<feature type="compositionally biased region" description="Basic and acidic residues" evidence="1">
    <location>
        <begin position="100"/>
        <end position="111"/>
    </location>
</feature>
<feature type="compositionally biased region" description="Basic and acidic residues" evidence="1">
    <location>
        <begin position="46"/>
        <end position="67"/>
    </location>
</feature>